<keyword evidence="5" id="KW-1003">Cell membrane</keyword>
<dbReference type="EMBL" id="QFWX01000001">
    <property type="protein sequence ID" value="PXX93384.1"/>
    <property type="molecule type" value="Genomic_DNA"/>
</dbReference>
<evidence type="ECO:0000256" key="6">
    <source>
        <dbReference type="ARBA" id="ARBA00022519"/>
    </source>
</evidence>
<dbReference type="InterPro" id="IPR004961">
    <property type="entry name" value="Lipase_chaperone"/>
</dbReference>
<evidence type="ECO:0000256" key="3">
    <source>
        <dbReference type="ARBA" id="ARBA00010358"/>
    </source>
</evidence>
<dbReference type="GO" id="GO:0006457">
    <property type="term" value="P:protein folding"/>
    <property type="evidence" value="ECO:0007669"/>
    <property type="project" value="InterPro"/>
</dbReference>
<evidence type="ECO:0000256" key="13">
    <source>
        <dbReference type="ARBA" id="ARBA00030948"/>
    </source>
</evidence>
<evidence type="ECO:0000256" key="14">
    <source>
        <dbReference type="ARBA" id="ARBA00031542"/>
    </source>
</evidence>
<protein>
    <recommendedName>
        <fullName evidence="4">Lipase chaperone</fullName>
    </recommendedName>
    <alternativeName>
        <fullName evidence="15">Lipase foldase</fullName>
    </alternativeName>
    <alternativeName>
        <fullName evidence="13">Lipase helper protein</fullName>
    </alternativeName>
    <alternativeName>
        <fullName evidence="14">Lipase modulator</fullName>
    </alternativeName>
</protein>
<evidence type="ECO:0000256" key="16">
    <source>
        <dbReference type="SAM" id="MobiDB-lite"/>
    </source>
</evidence>
<evidence type="ECO:0000256" key="5">
    <source>
        <dbReference type="ARBA" id="ARBA00022475"/>
    </source>
</evidence>
<comment type="caution">
    <text evidence="17">The sequence shown here is derived from an EMBL/GenBank/DDBJ whole genome shotgun (WGS) entry which is preliminary data.</text>
</comment>
<keyword evidence="10" id="KW-0443">Lipid metabolism</keyword>
<dbReference type="RefSeq" id="WP_114611312.1">
    <property type="nucleotide sequence ID" value="NZ_QFWX01000001.1"/>
</dbReference>
<gene>
    <name evidence="17" type="ORF">DIT71_00850</name>
</gene>
<sequence>MRAILRFATVALLALAAVFAGTAVFLGGNPPMSAEDGAVAEPAVGAVPRRELAEPPSRLVGEAGVVVPEELPESLVGTSLPGGWTITDSNGALVPTPQLRQLFEYYLAALGEETLPQLIARIEKALGRLEEPARSQALATLGNYLDYKLALGDLEASYGESTALDADRLQRQMAEIRALRRTWMDARTADAFFATDEALDRFQIEQLRVSTDPSLSDEERRQAVSRAEQALPEPVRQARRETRKFTEYQQARAEFAEDPEALQAWRQDRFGEKAARQLEQVEADQRAWDNRWQAYSKELAELEDLGLAGPEHEAAIDSLRDDYFKGAEKLRAEALDSIR</sequence>
<keyword evidence="9" id="KW-1133">Transmembrane helix</keyword>
<organism evidence="17 18">
    <name type="scientific">Marinobacter vulgaris</name>
    <dbReference type="NCBI Taxonomy" id="1928331"/>
    <lineage>
        <taxon>Bacteria</taxon>
        <taxon>Pseudomonadati</taxon>
        <taxon>Pseudomonadota</taxon>
        <taxon>Gammaproteobacteria</taxon>
        <taxon>Pseudomonadales</taxon>
        <taxon>Marinobacteraceae</taxon>
        <taxon>Marinobacter</taxon>
    </lineage>
</organism>
<evidence type="ECO:0000256" key="2">
    <source>
        <dbReference type="ARBA" id="ARBA00004383"/>
    </source>
</evidence>
<evidence type="ECO:0000256" key="7">
    <source>
        <dbReference type="ARBA" id="ARBA00022692"/>
    </source>
</evidence>
<evidence type="ECO:0000256" key="8">
    <source>
        <dbReference type="ARBA" id="ARBA00022963"/>
    </source>
</evidence>
<dbReference type="OrthoDB" id="7025807at2"/>
<feature type="region of interest" description="Disordered" evidence="16">
    <location>
        <begin position="211"/>
        <end position="236"/>
    </location>
</feature>
<evidence type="ECO:0000313" key="17">
    <source>
        <dbReference type="EMBL" id="PXX93384.1"/>
    </source>
</evidence>
<evidence type="ECO:0000256" key="10">
    <source>
        <dbReference type="ARBA" id="ARBA00023098"/>
    </source>
</evidence>
<comment type="similarity">
    <text evidence="3">Belongs to the lipase chaperone family.</text>
</comment>
<dbReference type="Pfam" id="PF03280">
    <property type="entry name" value="Lipase_chap"/>
    <property type="match status" value="1"/>
</dbReference>
<dbReference type="AlphaFoldDB" id="A0A2V3ZPD2"/>
<evidence type="ECO:0000256" key="12">
    <source>
        <dbReference type="ARBA" id="ARBA00023186"/>
    </source>
</evidence>
<keyword evidence="12" id="KW-0143">Chaperone</keyword>
<reference evidence="18" key="1">
    <citation type="submission" date="2018-05" db="EMBL/GenBank/DDBJ databases">
        <authorList>
            <person name="Lu D."/>
        </authorList>
    </citation>
    <scope>NUCLEOTIDE SEQUENCE [LARGE SCALE GENOMIC DNA]</scope>
    <source>
        <strain evidence="18">F01</strain>
    </source>
</reference>
<dbReference type="Proteomes" id="UP000253987">
    <property type="component" value="Unassembled WGS sequence"/>
</dbReference>
<accession>A0A2V3ZPD2</accession>
<dbReference type="GO" id="GO:0016042">
    <property type="term" value="P:lipid catabolic process"/>
    <property type="evidence" value="ECO:0007669"/>
    <property type="project" value="UniProtKB-KW"/>
</dbReference>
<evidence type="ECO:0000256" key="11">
    <source>
        <dbReference type="ARBA" id="ARBA00023136"/>
    </source>
</evidence>
<proteinExistence type="inferred from homology"/>
<keyword evidence="7" id="KW-0812">Transmembrane</keyword>
<reference evidence="17 18" key="2">
    <citation type="submission" date="2018-06" db="EMBL/GenBank/DDBJ databases">
        <title>Marinobactersediminissp. nov, a moderately halophilic bacterium isolated from marine solar saltern.</title>
        <authorList>
            <person name="Zhang Y."/>
        </authorList>
    </citation>
    <scope>NUCLEOTIDE SEQUENCE [LARGE SCALE GENOMIC DNA]</scope>
    <source>
        <strain evidence="17 18">F01</strain>
    </source>
</reference>
<comment type="function">
    <text evidence="1">May be involved in the folding of the extracellular lipase during its passage through the periplasm.</text>
</comment>
<dbReference type="GO" id="GO:0005886">
    <property type="term" value="C:plasma membrane"/>
    <property type="evidence" value="ECO:0007669"/>
    <property type="project" value="UniProtKB-SubCell"/>
</dbReference>
<evidence type="ECO:0000256" key="9">
    <source>
        <dbReference type="ARBA" id="ARBA00022989"/>
    </source>
</evidence>
<name>A0A2V3ZPD2_9GAMM</name>
<evidence type="ECO:0000256" key="15">
    <source>
        <dbReference type="ARBA" id="ARBA00033028"/>
    </source>
</evidence>
<dbReference type="GO" id="GO:0051082">
    <property type="term" value="F:unfolded protein binding"/>
    <property type="evidence" value="ECO:0007669"/>
    <property type="project" value="InterPro"/>
</dbReference>
<comment type="subcellular location">
    <subcellularLocation>
        <location evidence="2">Cell inner membrane</location>
        <topology evidence="2">Single-pass membrane protein</topology>
        <orientation evidence="2">Periplasmic side</orientation>
    </subcellularLocation>
</comment>
<keyword evidence="18" id="KW-1185">Reference proteome</keyword>
<evidence type="ECO:0000256" key="1">
    <source>
        <dbReference type="ARBA" id="ARBA00003280"/>
    </source>
</evidence>
<evidence type="ECO:0000313" key="18">
    <source>
        <dbReference type="Proteomes" id="UP000253987"/>
    </source>
</evidence>
<keyword evidence="11" id="KW-0472">Membrane</keyword>
<evidence type="ECO:0000256" key="4">
    <source>
        <dbReference type="ARBA" id="ARBA00019692"/>
    </source>
</evidence>
<keyword evidence="6" id="KW-0997">Cell inner membrane</keyword>
<dbReference type="SUPFAM" id="SSF158855">
    <property type="entry name" value="Lipase chaperone-like"/>
    <property type="match status" value="1"/>
</dbReference>
<keyword evidence="8" id="KW-0442">Lipid degradation</keyword>